<dbReference type="InterPro" id="IPR004873">
    <property type="entry name" value="BURP_dom"/>
</dbReference>
<protein>
    <submittedName>
        <fullName evidence="2">BURP domain containing protein</fullName>
    </submittedName>
</protein>
<dbReference type="AlphaFoldDB" id="A0A2P5EHC8"/>
<keyword evidence="3" id="KW-1185">Reference proteome</keyword>
<dbReference type="PANTHER" id="PTHR31236:SF59">
    <property type="entry name" value="BURP DOMAIN PROTEIN"/>
    <property type="match status" value="1"/>
</dbReference>
<dbReference type="OrthoDB" id="1909293at2759"/>
<sequence>MEETLRDCGVKPINGEIKLCATSLESMVEFVRSILGLGVNLSVISTTHPTMTTALTQNYTVLEVPKEVLAPKMVSCHPVPYPYAVFFCHYFGTETKVFQVSLGGNSGDNVEAVAVCHMDTSDWDSDHILFQLLGVKPGTSSPVCHFLPANHLVWVPSPTIATE</sequence>
<dbReference type="EMBL" id="JXTC01000155">
    <property type="protein sequence ID" value="PON84904.1"/>
    <property type="molecule type" value="Genomic_DNA"/>
</dbReference>
<evidence type="ECO:0000259" key="1">
    <source>
        <dbReference type="PROSITE" id="PS51277"/>
    </source>
</evidence>
<accession>A0A2P5EHC8</accession>
<gene>
    <name evidence="2" type="ORF">TorRG33x02_193020</name>
</gene>
<dbReference type="Pfam" id="PF03181">
    <property type="entry name" value="BURP"/>
    <property type="match status" value="1"/>
</dbReference>
<reference evidence="3" key="1">
    <citation type="submission" date="2016-06" db="EMBL/GenBank/DDBJ databases">
        <title>Parallel loss of symbiosis genes in relatives of nitrogen-fixing non-legume Parasponia.</title>
        <authorList>
            <person name="Van Velzen R."/>
            <person name="Holmer R."/>
            <person name="Bu F."/>
            <person name="Rutten L."/>
            <person name="Van Zeijl A."/>
            <person name="Liu W."/>
            <person name="Santuari L."/>
            <person name="Cao Q."/>
            <person name="Sharma T."/>
            <person name="Shen D."/>
            <person name="Roswanjaya Y."/>
            <person name="Wardhani T."/>
            <person name="Kalhor M.S."/>
            <person name="Jansen J."/>
            <person name="Van den Hoogen J."/>
            <person name="Gungor B."/>
            <person name="Hartog M."/>
            <person name="Hontelez J."/>
            <person name="Verver J."/>
            <person name="Yang W.-C."/>
            <person name="Schijlen E."/>
            <person name="Repin R."/>
            <person name="Schilthuizen M."/>
            <person name="Schranz E."/>
            <person name="Heidstra R."/>
            <person name="Miyata K."/>
            <person name="Fedorova E."/>
            <person name="Kohlen W."/>
            <person name="Bisseling T."/>
            <person name="Smit S."/>
            <person name="Geurts R."/>
        </authorList>
    </citation>
    <scope>NUCLEOTIDE SEQUENCE [LARGE SCALE GENOMIC DNA]</scope>
    <source>
        <strain evidence="3">cv. RG33-2</strain>
    </source>
</reference>
<organism evidence="2 3">
    <name type="scientific">Trema orientale</name>
    <name type="common">Charcoal tree</name>
    <name type="synonym">Celtis orientalis</name>
    <dbReference type="NCBI Taxonomy" id="63057"/>
    <lineage>
        <taxon>Eukaryota</taxon>
        <taxon>Viridiplantae</taxon>
        <taxon>Streptophyta</taxon>
        <taxon>Embryophyta</taxon>
        <taxon>Tracheophyta</taxon>
        <taxon>Spermatophyta</taxon>
        <taxon>Magnoliopsida</taxon>
        <taxon>eudicotyledons</taxon>
        <taxon>Gunneridae</taxon>
        <taxon>Pentapetalae</taxon>
        <taxon>rosids</taxon>
        <taxon>fabids</taxon>
        <taxon>Rosales</taxon>
        <taxon>Cannabaceae</taxon>
        <taxon>Trema</taxon>
    </lineage>
</organism>
<evidence type="ECO:0000313" key="3">
    <source>
        <dbReference type="Proteomes" id="UP000237000"/>
    </source>
</evidence>
<dbReference type="InParanoid" id="A0A2P5EHC8"/>
<comment type="caution">
    <text evidence="2">The sequence shown here is derived from an EMBL/GenBank/DDBJ whole genome shotgun (WGS) entry which is preliminary data.</text>
</comment>
<name>A0A2P5EHC8_TREOI</name>
<dbReference type="PANTHER" id="PTHR31236">
    <property type="entry name" value="BURP DOMAIN PROTEIN USPL1-LIKE"/>
    <property type="match status" value="1"/>
</dbReference>
<dbReference type="Proteomes" id="UP000237000">
    <property type="component" value="Unassembled WGS sequence"/>
</dbReference>
<dbReference type="PROSITE" id="PS51277">
    <property type="entry name" value="BURP"/>
    <property type="match status" value="1"/>
</dbReference>
<feature type="domain" description="BURP" evidence="1">
    <location>
        <begin position="1"/>
        <end position="157"/>
    </location>
</feature>
<dbReference type="STRING" id="63057.A0A2P5EHC8"/>
<evidence type="ECO:0000313" key="2">
    <source>
        <dbReference type="EMBL" id="PON84904.1"/>
    </source>
</evidence>
<dbReference type="InterPro" id="IPR044816">
    <property type="entry name" value="BURP"/>
</dbReference>
<dbReference type="SMART" id="SM01045">
    <property type="entry name" value="BURP"/>
    <property type="match status" value="1"/>
</dbReference>
<proteinExistence type="predicted"/>